<feature type="region of interest" description="Disordered" evidence="1">
    <location>
        <begin position="371"/>
        <end position="433"/>
    </location>
</feature>
<feature type="compositionally biased region" description="Basic and acidic residues" evidence="1">
    <location>
        <begin position="384"/>
        <end position="406"/>
    </location>
</feature>
<reference evidence="2 3" key="1">
    <citation type="submission" date="2023-10" db="EMBL/GenBank/DDBJ databases">
        <title>Draft genome sequence of Xylaria bambusicola isolate GMP-LS, the root and basal stem rot pathogen of sugarcane in Indonesia.</title>
        <authorList>
            <person name="Selvaraj P."/>
            <person name="Muralishankar V."/>
            <person name="Muruganantham S."/>
            <person name="Sp S."/>
            <person name="Haryani S."/>
            <person name="Lau K.J.X."/>
            <person name="Naqvi N.I."/>
        </authorList>
    </citation>
    <scope>NUCLEOTIDE SEQUENCE [LARGE SCALE GENOMIC DNA]</scope>
    <source>
        <strain evidence="2">GMP-LS</strain>
    </source>
</reference>
<sequence>MESASINYNGLGDIRTRYGDDELAQNKALVDLYPVKFSERVAVEGVEGWKKGAFRNGEMESLDIVIILLRHLFSMIASEHRQENTNPFAKMIWADLGTPATRDEQSRERARIILNFINSHYTYNRSIDAWNFLENETMWASIWEMPAFRLWDSIVMTLNTENGTWRRTSVGRGLSLGRYSSVYYAGLEDLGERVSSEFITRRDADAREKHQWQAGPHVILRVRYDAKAPGAQSKSFDQLRVIKVRPYRVETMKDANGLEFVGTNRRHFIYFTLVGVVRMKDPAEPGSSDLLRLYGGDGHRSRMPPALQERVCPEKDWELGELGWRYILFYARCPIYGPKDPPRDGTLREYGTGPEDTYRAIKESRGYIELEEDEEEVETVVEAEAEKTVEEQPKELEERRPVDRGFSRTPPRGPRKWLEEERQNKSKGKQKKR</sequence>
<evidence type="ECO:0000256" key="1">
    <source>
        <dbReference type="SAM" id="MobiDB-lite"/>
    </source>
</evidence>
<comment type="caution">
    <text evidence="2">The sequence shown here is derived from an EMBL/GenBank/DDBJ whole genome shotgun (WGS) entry which is preliminary data.</text>
</comment>
<evidence type="ECO:0000313" key="3">
    <source>
        <dbReference type="Proteomes" id="UP001305414"/>
    </source>
</evidence>
<protein>
    <submittedName>
        <fullName evidence="2">Uncharacterized protein</fullName>
    </submittedName>
</protein>
<name>A0AAN7UJC2_9PEZI</name>
<feature type="compositionally biased region" description="Acidic residues" evidence="1">
    <location>
        <begin position="371"/>
        <end position="383"/>
    </location>
</feature>
<organism evidence="2 3">
    <name type="scientific">Xylaria bambusicola</name>
    <dbReference type="NCBI Taxonomy" id="326684"/>
    <lineage>
        <taxon>Eukaryota</taxon>
        <taxon>Fungi</taxon>
        <taxon>Dikarya</taxon>
        <taxon>Ascomycota</taxon>
        <taxon>Pezizomycotina</taxon>
        <taxon>Sordariomycetes</taxon>
        <taxon>Xylariomycetidae</taxon>
        <taxon>Xylariales</taxon>
        <taxon>Xylariaceae</taxon>
        <taxon>Xylaria</taxon>
    </lineage>
</organism>
<dbReference type="AlphaFoldDB" id="A0AAN7UJC2"/>
<dbReference type="EMBL" id="JAWHQM010000010">
    <property type="protein sequence ID" value="KAK5629199.1"/>
    <property type="molecule type" value="Genomic_DNA"/>
</dbReference>
<evidence type="ECO:0000313" key="2">
    <source>
        <dbReference type="EMBL" id="KAK5629199.1"/>
    </source>
</evidence>
<accession>A0AAN7UJC2</accession>
<keyword evidence="3" id="KW-1185">Reference proteome</keyword>
<gene>
    <name evidence="2" type="ORF">RRF57_004914</name>
</gene>
<proteinExistence type="predicted"/>
<dbReference type="Proteomes" id="UP001305414">
    <property type="component" value="Unassembled WGS sequence"/>
</dbReference>